<dbReference type="InterPro" id="IPR038729">
    <property type="entry name" value="Rad50/SbcC_AAA"/>
</dbReference>
<organism evidence="3 4">
    <name type="scientific">Candidatus Desulfaltia bathyphila</name>
    <dbReference type="NCBI Taxonomy" id="2841697"/>
    <lineage>
        <taxon>Bacteria</taxon>
        <taxon>Pseudomonadati</taxon>
        <taxon>Thermodesulfobacteriota</taxon>
        <taxon>Desulfobacteria</taxon>
        <taxon>Desulfobacterales</taxon>
        <taxon>Desulfobacterales incertae sedis</taxon>
        <taxon>Candidatus Desulfaltia</taxon>
    </lineage>
</organism>
<dbReference type="Gene3D" id="3.40.50.300">
    <property type="entry name" value="P-loop containing nucleotide triphosphate hydrolases"/>
    <property type="match status" value="1"/>
</dbReference>
<name>A0A8J6N8K9_9BACT</name>
<dbReference type="Proteomes" id="UP000603545">
    <property type="component" value="Unassembled WGS sequence"/>
</dbReference>
<comment type="caution">
    <text evidence="3">The sequence shown here is derived from an EMBL/GenBank/DDBJ whole genome shotgun (WGS) entry which is preliminary data.</text>
</comment>
<proteinExistence type="predicted"/>
<reference evidence="3 4" key="1">
    <citation type="submission" date="2020-08" db="EMBL/GenBank/DDBJ databases">
        <title>Bridging the membrane lipid divide: bacteria of the FCB group superphylum have the potential to synthesize archaeal ether lipids.</title>
        <authorList>
            <person name="Villanueva L."/>
            <person name="Von Meijenfeldt F.A.B."/>
            <person name="Westbye A.B."/>
            <person name="Yadav S."/>
            <person name="Hopmans E.C."/>
            <person name="Dutilh B.E."/>
            <person name="Sinninghe Damste J.S."/>
        </authorList>
    </citation>
    <scope>NUCLEOTIDE SEQUENCE [LARGE SCALE GENOMIC DNA]</scope>
    <source>
        <strain evidence="3">NIOZ-UU82</strain>
    </source>
</reference>
<feature type="coiled-coil region" evidence="1">
    <location>
        <begin position="181"/>
        <end position="251"/>
    </location>
</feature>
<feature type="coiled-coil region" evidence="1">
    <location>
        <begin position="373"/>
        <end position="403"/>
    </location>
</feature>
<evidence type="ECO:0000313" key="4">
    <source>
        <dbReference type="Proteomes" id="UP000603545"/>
    </source>
</evidence>
<dbReference type="SUPFAM" id="SSF52540">
    <property type="entry name" value="P-loop containing nucleoside triphosphate hydrolases"/>
    <property type="match status" value="1"/>
</dbReference>
<evidence type="ECO:0000259" key="2">
    <source>
        <dbReference type="Pfam" id="PF13476"/>
    </source>
</evidence>
<evidence type="ECO:0000256" key="1">
    <source>
        <dbReference type="SAM" id="Coils"/>
    </source>
</evidence>
<feature type="domain" description="Rad50/SbcC-type AAA" evidence="2">
    <location>
        <begin position="29"/>
        <end position="210"/>
    </location>
</feature>
<dbReference type="Pfam" id="PF13476">
    <property type="entry name" value="AAA_23"/>
    <property type="match status" value="1"/>
</dbReference>
<evidence type="ECO:0000313" key="3">
    <source>
        <dbReference type="EMBL" id="MBC8200012.1"/>
    </source>
</evidence>
<sequence>MIEYDYTLKRDEKDTICTYKPNNIPTKLPNIVYIEGPNSSGKSTLLHIIAIACHGLKNRQMKPALQEKIKNLIDSDYQDLSFKVKITDNDDNLELMSEKKDLKNKEIILRDARNKIISTDHFQKKYNLIYDIPENPTERLRELISEIKDRNLYFQHKLGLLRSYILQIITEIQEARDPARIDSVKNEIKVFNEAKTDLIKELDVLEERLKEVKLFTYIKFYVHYDDVTRRVEREISKIKREENKKKKVIKKISGEASDLKKHLTDEIKNIENLYYNVTPLLQDLFSKGKEKKRFLLWKELIVREEIAHRDFNQTLKHEGSHFRDLLEKEYYAQQKADDLKEAEVFREIIDVLENYSDLKIMIPIAEVSISNFIEILRDKLKEYKNLIAKNENYKSAIDNLNTILAKREYVLNNILPKLSKLYVKEEDTKAAVDDDTDDYQIEKLENQLAENKEKKEYYKTSCFNLGISGQEIKMLYPSVVMGRSAKGLKEYKETHLKDKIYDMKKTLSKKRKEINGKESNLQYLSKELKRLERKEPHPYQANLNFLKDTLLRDIQIMEQKMNIFGSYTKQLINNKYDSSGDLEDRKKYFDHVASYLAKRVGIIRHIESDYVPEKIDLVRKTISTKSGKEIKIADLGTGQGQSAYLKGLLGADDNRKIIALFDEVAMMDSKSLTPVYEKLKELHNNGKLLVGIIVQKAETINVTPIG</sequence>
<protein>
    <recommendedName>
        <fullName evidence="2">Rad50/SbcC-type AAA domain-containing protein</fullName>
    </recommendedName>
</protein>
<accession>A0A8J6N8K9</accession>
<dbReference type="EMBL" id="JACNLL010000073">
    <property type="protein sequence ID" value="MBC8200012.1"/>
    <property type="molecule type" value="Genomic_DNA"/>
</dbReference>
<dbReference type="AlphaFoldDB" id="A0A8J6N8K9"/>
<gene>
    <name evidence="3" type="ORF">H8E80_08220</name>
</gene>
<dbReference type="InterPro" id="IPR027417">
    <property type="entry name" value="P-loop_NTPase"/>
</dbReference>
<keyword evidence="1" id="KW-0175">Coiled coil</keyword>